<evidence type="ECO:0000313" key="2">
    <source>
        <dbReference type="Proteomes" id="UP000302139"/>
    </source>
</evidence>
<dbReference type="InterPro" id="IPR019587">
    <property type="entry name" value="Polyketide_cyclase/dehydratase"/>
</dbReference>
<dbReference type="Gene3D" id="3.30.530.20">
    <property type="match status" value="1"/>
</dbReference>
<protein>
    <submittedName>
        <fullName evidence="1">Polyketide cyclase</fullName>
    </submittedName>
</protein>
<sequence>MVTLPAPRPVVGARPCHRSLPLGNSVSRKGVSSMARRLRPVGLDFTQIAPVCLVFAREVAAPPKTVFRALAEDVGGWSEWFGAVTSARPVEDGAGREVRLKGGTRFRETVVVAKPAEVYAYRVDETNAPGMSALLEEWRLTPAGTGTRVQWTFAADGPAVFRFVVNLGRAGLGRAFRDAVTSLDRRLAATRA</sequence>
<dbReference type="AlphaFoldDB" id="A0A4D4LRS0"/>
<accession>A0A4D4LRS0</accession>
<reference evidence="1 2" key="1">
    <citation type="submission" date="2019-04" db="EMBL/GenBank/DDBJ databases">
        <title>Draft genome sequences of Streptomyces avermitilis NBRC 14893.</title>
        <authorList>
            <person name="Komaki H."/>
            <person name="Tamura T."/>
            <person name="Hosoyama A."/>
        </authorList>
    </citation>
    <scope>NUCLEOTIDE SEQUENCE [LARGE SCALE GENOMIC DNA]</scope>
    <source>
        <strain evidence="1 2">NBRC 14893</strain>
    </source>
</reference>
<organism evidence="1 2">
    <name type="scientific">Streptomyces avermitilis</name>
    <dbReference type="NCBI Taxonomy" id="33903"/>
    <lineage>
        <taxon>Bacteria</taxon>
        <taxon>Bacillati</taxon>
        <taxon>Actinomycetota</taxon>
        <taxon>Actinomycetes</taxon>
        <taxon>Kitasatosporales</taxon>
        <taxon>Streptomycetaceae</taxon>
        <taxon>Streptomyces</taxon>
    </lineage>
</organism>
<evidence type="ECO:0000313" key="1">
    <source>
        <dbReference type="EMBL" id="GDY61138.1"/>
    </source>
</evidence>
<dbReference type="EMBL" id="BJHX01000001">
    <property type="protein sequence ID" value="GDY61138.1"/>
    <property type="molecule type" value="Genomic_DNA"/>
</dbReference>
<comment type="caution">
    <text evidence="1">The sequence shown here is derived from an EMBL/GenBank/DDBJ whole genome shotgun (WGS) entry which is preliminary data.</text>
</comment>
<dbReference type="CDD" id="cd07821">
    <property type="entry name" value="PYR_PYL_RCAR_like"/>
    <property type="match status" value="1"/>
</dbReference>
<name>A0A4D4LRS0_STRAX</name>
<dbReference type="Pfam" id="PF10604">
    <property type="entry name" value="Polyketide_cyc2"/>
    <property type="match status" value="1"/>
</dbReference>
<proteinExistence type="predicted"/>
<gene>
    <name evidence="1" type="ORF">SAV14893_005310</name>
</gene>
<dbReference type="InterPro" id="IPR023393">
    <property type="entry name" value="START-like_dom_sf"/>
</dbReference>
<dbReference type="Proteomes" id="UP000302139">
    <property type="component" value="Unassembled WGS sequence"/>
</dbReference>
<dbReference type="SUPFAM" id="SSF55961">
    <property type="entry name" value="Bet v1-like"/>
    <property type="match status" value="1"/>
</dbReference>